<dbReference type="EMBL" id="WITC01000045">
    <property type="protein sequence ID" value="MQX15616.1"/>
    <property type="molecule type" value="Genomic_DNA"/>
</dbReference>
<comment type="caution">
    <text evidence="2">The sequence shown here is derived from an EMBL/GenBank/DDBJ whole genome shotgun (WGS) entry which is preliminary data.</text>
</comment>
<keyword evidence="3" id="KW-1185">Reference proteome</keyword>
<evidence type="ECO:0008006" key="4">
    <source>
        <dbReference type="Google" id="ProtNLM"/>
    </source>
</evidence>
<proteinExistence type="predicted"/>
<dbReference type="AlphaFoldDB" id="A0A6N7LDC1"/>
<evidence type="ECO:0000313" key="2">
    <source>
        <dbReference type="EMBL" id="MQX15616.1"/>
    </source>
</evidence>
<evidence type="ECO:0000313" key="3">
    <source>
        <dbReference type="Proteomes" id="UP000439983"/>
    </source>
</evidence>
<feature type="compositionally biased region" description="Basic and acidic residues" evidence="1">
    <location>
        <begin position="7"/>
        <end position="29"/>
    </location>
</feature>
<evidence type="ECO:0000256" key="1">
    <source>
        <dbReference type="SAM" id="MobiDB-lite"/>
    </source>
</evidence>
<feature type="region of interest" description="Disordered" evidence="1">
    <location>
        <begin position="1"/>
        <end position="29"/>
    </location>
</feature>
<protein>
    <recommendedName>
        <fullName evidence="4">ABC transporter substrate-binding protein</fullName>
    </recommendedName>
</protein>
<gene>
    <name evidence="2" type="ORF">GHK62_12765</name>
</gene>
<sequence>MLRSLSRGREKGELGRHLDELRKRDPKNVQEKSPIVIMFQAATQVATKNNVAGNVNGATSDFVSYRLVKKN</sequence>
<accession>A0A6N7LDC1</accession>
<reference evidence="2 3" key="1">
    <citation type="journal article" date="2013" name="Genome Biol.">
        <title>Comparative genomics of the core and accessory genomes of 48 Sinorhizobium strains comprising five genospecies.</title>
        <authorList>
            <person name="Sugawara M."/>
            <person name="Epstein B."/>
            <person name="Badgley B.D."/>
            <person name="Unno T."/>
            <person name="Xu L."/>
            <person name="Reese J."/>
            <person name="Gyaneshwar P."/>
            <person name="Denny R."/>
            <person name="Mudge J."/>
            <person name="Bharti A.K."/>
            <person name="Farmer A.D."/>
            <person name="May G.D."/>
            <person name="Woodward J.E."/>
            <person name="Medigue C."/>
            <person name="Vallenet D."/>
            <person name="Lajus A."/>
            <person name="Rouy Z."/>
            <person name="Martinez-Vaz B."/>
            <person name="Tiffin P."/>
            <person name="Young N.D."/>
            <person name="Sadowsky M.J."/>
        </authorList>
    </citation>
    <scope>NUCLEOTIDE SEQUENCE [LARGE SCALE GENOMIC DNA]</scope>
    <source>
        <strain evidence="2 3">USDA4894</strain>
    </source>
</reference>
<organism evidence="2 3">
    <name type="scientific">Sinorhizobium terangae</name>
    <dbReference type="NCBI Taxonomy" id="110322"/>
    <lineage>
        <taxon>Bacteria</taxon>
        <taxon>Pseudomonadati</taxon>
        <taxon>Pseudomonadota</taxon>
        <taxon>Alphaproteobacteria</taxon>
        <taxon>Hyphomicrobiales</taxon>
        <taxon>Rhizobiaceae</taxon>
        <taxon>Sinorhizobium/Ensifer group</taxon>
        <taxon>Sinorhizobium</taxon>
    </lineage>
</organism>
<dbReference type="Proteomes" id="UP000439983">
    <property type="component" value="Unassembled WGS sequence"/>
</dbReference>
<dbReference type="RefSeq" id="WP_153439576.1">
    <property type="nucleotide sequence ID" value="NZ_JACIGA010000008.1"/>
</dbReference>
<name>A0A6N7LDC1_SINTE</name>